<dbReference type="InterPro" id="IPR029058">
    <property type="entry name" value="AB_hydrolase_fold"/>
</dbReference>
<comment type="caution">
    <text evidence="11">The sequence shown here is derived from an EMBL/GenBank/DDBJ whole genome shotgun (WGS) entry which is preliminary data.</text>
</comment>
<feature type="region of interest" description="Disordered" evidence="7">
    <location>
        <begin position="1756"/>
        <end position="1784"/>
    </location>
</feature>
<dbReference type="InterPro" id="IPR014043">
    <property type="entry name" value="Acyl_transferase_dom"/>
</dbReference>
<dbReference type="InterPro" id="IPR032088">
    <property type="entry name" value="SAT"/>
</dbReference>
<feature type="domain" description="Carrier" evidence="8">
    <location>
        <begin position="1813"/>
        <end position="1891"/>
    </location>
</feature>
<dbReference type="SUPFAM" id="SSF47336">
    <property type="entry name" value="ACP-like"/>
    <property type="match status" value="2"/>
</dbReference>
<name>A0A5C6FZG5_METRR</name>
<evidence type="ECO:0000256" key="7">
    <source>
        <dbReference type="SAM" id="MobiDB-lite"/>
    </source>
</evidence>
<dbReference type="Pfam" id="PF02801">
    <property type="entry name" value="Ketoacyl-synt_C"/>
    <property type="match status" value="1"/>
</dbReference>
<dbReference type="InterPro" id="IPR014031">
    <property type="entry name" value="Ketoacyl_synth_C"/>
</dbReference>
<dbReference type="PANTHER" id="PTHR43775">
    <property type="entry name" value="FATTY ACID SYNTHASE"/>
    <property type="match status" value="1"/>
</dbReference>
<dbReference type="Gene3D" id="3.40.366.10">
    <property type="entry name" value="Malonyl-Coenzyme A Acyl Carrier Protein, domain 2"/>
    <property type="match status" value="2"/>
</dbReference>
<evidence type="ECO:0000313" key="11">
    <source>
        <dbReference type="EMBL" id="TWU71000.1"/>
    </source>
</evidence>
<dbReference type="Pfam" id="PF16073">
    <property type="entry name" value="SAT"/>
    <property type="match status" value="1"/>
</dbReference>
<dbReference type="GO" id="GO:0004315">
    <property type="term" value="F:3-oxoacyl-[acyl-carrier-protein] synthase activity"/>
    <property type="evidence" value="ECO:0007669"/>
    <property type="project" value="InterPro"/>
</dbReference>
<dbReference type="InterPro" id="IPR020841">
    <property type="entry name" value="PKS_Beta-ketoAc_synthase_dom"/>
</dbReference>
<dbReference type="PROSITE" id="PS52019">
    <property type="entry name" value="PKS_MFAS_DH"/>
    <property type="match status" value="1"/>
</dbReference>
<dbReference type="EMBL" id="SBHS01000055">
    <property type="protein sequence ID" value="TWU71000.1"/>
    <property type="molecule type" value="Genomic_DNA"/>
</dbReference>
<dbReference type="InterPro" id="IPR009081">
    <property type="entry name" value="PP-bd_ACP"/>
</dbReference>
<gene>
    <name evidence="11" type="ORF">ED733_001496</name>
</gene>
<feature type="domain" description="Carrier" evidence="8">
    <location>
        <begin position="1683"/>
        <end position="1760"/>
    </location>
</feature>
<feature type="compositionally biased region" description="Polar residues" evidence="7">
    <location>
        <begin position="1757"/>
        <end position="1771"/>
    </location>
</feature>
<dbReference type="Pfam" id="PF00698">
    <property type="entry name" value="Acyl_transf_1"/>
    <property type="match status" value="1"/>
</dbReference>
<evidence type="ECO:0000259" key="9">
    <source>
        <dbReference type="PROSITE" id="PS52004"/>
    </source>
</evidence>
<feature type="region of interest" description="Disordered" evidence="7">
    <location>
        <begin position="1895"/>
        <end position="1921"/>
    </location>
</feature>
<dbReference type="InterPro" id="IPR049900">
    <property type="entry name" value="PKS_mFAS_DH"/>
</dbReference>
<dbReference type="GO" id="GO:0044550">
    <property type="term" value="P:secondary metabolite biosynthetic process"/>
    <property type="evidence" value="ECO:0007669"/>
    <property type="project" value="TreeGrafter"/>
</dbReference>
<dbReference type="InterPro" id="IPR050091">
    <property type="entry name" value="PKS_NRPS_Biosynth_Enz"/>
</dbReference>
<feature type="region of interest" description="N-terminal hotdog fold" evidence="6">
    <location>
        <begin position="1312"/>
        <end position="1447"/>
    </location>
</feature>
<dbReference type="SMART" id="SM00827">
    <property type="entry name" value="PKS_AT"/>
    <property type="match status" value="1"/>
</dbReference>
<accession>A0A5C6FZG5</accession>
<evidence type="ECO:0000313" key="12">
    <source>
        <dbReference type="Proteomes" id="UP000317257"/>
    </source>
</evidence>
<dbReference type="FunFam" id="3.40.366.10:FF:000002">
    <property type="entry name" value="Probable polyketide synthase 2"/>
    <property type="match status" value="1"/>
</dbReference>
<evidence type="ECO:0000256" key="3">
    <source>
        <dbReference type="ARBA" id="ARBA00022679"/>
    </source>
</evidence>
<evidence type="ECO:0000256" key="1">
    <source>
        <dbReference type="ARBA" id="ARBA00022450"/>
    </source>
</evidence>
<dbReference type="Proteomes" id="UP000317257">
    <property type="component" value="Unassembled WGS sequence"/>
</dbReference>
<dbReference type="Gene3D" id="3.30.70.3290">
    <property type="match status" value="1"/>
</dbReference>
<feature type="domain" description="PKS/mFAS DH" evidence="10">
    <location>
        <begin position="1312"/>
        <end position="1618"/>
    </location>
</feature>
<dbReference type="Pfam" id="PF00550">
    <property type="entry name" value="PP-binding"/>
    <property type="match status" value="2"/>
</dbReference>
<dbReference type="Gene3D" id="3.10.129.110">
    <property type="entry name" value="Polyketide synthase dehydratase"/>
    <property type="match status" value="1"/>
</dbReference>
<reference evidence="12" key="1">
    <citation type="submission" date="2018-12" db="EMBL/GenBank/DDBJ databases">
        <title>The complete genome of Metarhizium rileyi, a key fungal pathogen of Lepidoptera.</title>
        <authorList>
            <person name="Binneck E."/>
            <person name="Lastra C.C.L."/>
            <person name="Sosa-Gomez D.R."/>
        </authorList>
    </citation>
    <scope>NUCLEOTIDE SEQUENCE [LARGE SCALE GENOMIC DNA]</scope>
    <source>
        <strain evidence="12">Cep018-CH2</strain>
    </source>
</reference>
<dbReference type="PROSITE" id="PS00012">
    <property type="entry name" value="PHOSPHOPANTETHEINE"/>
    <property type="match status" value="2"/>
</dbReference>
<dbReference type="SUPFAM" id="SSF53901">
    <property type="entry name" value="Thiolase-like"/>
    <property type="match status" value="1"/>
</dbReference>
<dbReference type="SMART" id="SM00825">
    <property type="entry name" value="PKS_KS"/>
    <property type="match status" value="1"/>
</dbReference>
<dbReference type="InterPro" id="IPR016039">
    <property type="entry name" value="Thiolase-like"/>
</dbReference>
<dbReference type="InterPro" id="IPR036736">
    <property type="entry name" value="ACP-like_sf"/>
</dbReference>
<dbReference type="InterPro" id="IPR020806">
    <property type="entry name" value="PKS_PP-bd"/>
</dbReference>
<dbReference type="PROSITE" id="PS52004">
    <property type="entry name" value="KS3_2"/>
    <property type="match status" value="1"/>
</dbReference>
<keyword evidence="3" id="KW-0808">Transferase</keyword>
<dbReference type="SMART" id="SM00823">
    <property type="entry name" value="PKS_PP"/>
    <property type="match status" value="2"/>
</dbReference>
<dbReference type="CDD" id="cd00833">
    <property type="entry name" value="PKS"/>
    <property type="match status" value="1"/>
</dbReference>
<dbReference type="InterPro" id="IPR030918">
    <property type="entry name" value="PT_fungal_PKS"/>
</dbReference>
<dbReference type="InterPro" id="IPR001227">
    <property type="entry name" value="Ac_transferase_dom_sf"/>
</dbReference>
<dbReference type="InterPro" id="IPR016036">
    <property type="entry name" value="Malonyl_transacylase_ACP-bd"/>
</dbReference>
<organism evidence="11 12">
    <name type="scientific">Metarhizium rileyi (strain RCEF 4871)</name>
    <name type="common">Nomuraea rileyi</name>
    <dbReference type="NCBI Taxonomy" id="1649241"/>
    <lineage>
        <taxon>Eukaryota</taxon>
        <taxon>Fungi</taxon>
        <taxon>Dikarya</taxon>
        <taxon>Ascomycota</taxon>
        <taxon>Pezizomycotina</taxon>
        <taxon>Sordariomycetes</taxon>
        <taxon>Hypocreomycetidae</taxon>
        <taxon>Hypocreales</taxon>
        <taxon>Clavicipitaceae</taxon>
        <taxon>Metarhizium</taxon>
    </lineage>
</organism>
<dbReference type="GO" id="GO:0006633">
    <property type="term" value="P:fatty acid biosynthetic process"/>
    <property type="evidence" value="ECO:0007669"/>
    <property type="project" value="InterPro"/>
</dbReference>
<keyword evidence="1" id="KW-0596">Phosphopantetheine</keyword>
<dbReference type="InterPro" id="IPR016035">
    <property type="entry name" value="Acyl_Trfase/lysoPLipase"/>
</dbReference>
<dbReference type="GO" id="GO:0004312">
    <property type="term" value="F:fatty acid synthase activity"/>
    <property type="evidence" value="ECO:0007669"/>
    <property type="project" value="TreeGrafter"/>
</dbReference>
<dbReference type="PROSITE" id="PS50075">
    <property type="entry name" value="CARRIER"/>
    <property type="match status" value="2"/>
</dbReference>
<feature type="region of interest" description="C-terminal hotdog fold" evidence="6">
    <location>
        <begin position="1471"/>
        <end position="1618"/>
    </location>
</feature>
<protein>
    <submittedName>
        <fullName evidence="11">T1pks</fullName>
    </submittedName>
</protein>
<keyword evidence="5" id="KW-0511">Multifunctional enzyme</keyword>
<sequence>MSLSKPNRVYVFGDQTFNYEHSLAQLLRCHNVFLDSFFRKCYSAIRTELGRLPLHTRDVDAKFSSVADLLMRKRDGCLGPALELVLCLVHTLAAFIWQHSEGQLSFPTPQDSMLLGFCTGSFAAAAVSSSRDLVSFIPAAVHAVVVALYTGLRAAREAQSIHGNVSSRWSLFVLGVSGDHMTSLLESFNSRNSFPPSCHAYISAFGTAGMTISGPPDVLTRLSQEDCLGKFDKSFLPIRSPYHASHLFFHCDIDAILQAAHAWAPTDNIMPFIPIMSCGTGHFAWVDNSQALLESSIHDVLTLPIFVEKAIDRVGLALKARPPADVLVVPIGADSVETVHRRLKMSLGRCMPGVIKVAAQSVSAPERSATDRPKIAVIGMSGRFPGASSPEDLWSLLQSKVDMCREVPPTRWNVETHVDMSGKRKNTSKVRWGCWLQNPDLFDASFFCISPREAPQVDPAQRLALMTAYEAIEHAGVVPGRTPSTQENRVGVFYGVTSNDWCESNSGQDIDAYYIPGANRAFIPGRINYFFKFSGPSYAVDTACSSSLAAIHVACNSLWQGDIDMAIAGGTNVLTNPDMTAGLDKGHFLSPTGSCKTFDESADGYCRGEGVATIVLKRLEDALEDGDTVYGLIAAAYTNHSAEAESITRPHVGAQKDVLKRVINDSASHPYDIGYVEMHGTGTQAGDTREMNSVCDVLAPVDKPHKRPFDQPLHLGALKSNIGHGESASGVSALIKVMMMMRKGQFPPHCGIKTCINPAFPKDLTQRNVYIDFETTSWLRFRDMPRKAVINNFSAAGGNTSILVEEAMNPTPSTTAKHCNTRPTYPVALSAKCAKSLKSNIQSLIAHLSNSAVALPELSYTTTARRIAHQHRVIVASNSIAGIKSQLADALDSDAGSKRVIPPRQILFAFTGQGSQYPGMGKQLLESLDAFREQIIRFDQLAQRLGFFEILPLFHASGGDDISNYPPIVVQLANTCMQIALARIWISWGIAPTAVVGHSLGEYAALNIAGVLSDSDTIFLVGRRAMHLQKRCEESTHTMLAVMASVTEIESILHGVSFEIACINGPKETVLAGTAAQVAELQQTLTSTGVRNTLIQVPYAFHSSHIMPIEAPFTMDAQKVVFRKPQIPVLSPLHGTVVQQGELFYPEYIVRHAREPVQMMKCLQSAFSAGILTNSSFAIEFGPHPVVSGMIKATLGSHITVLPTLRRNNEPWEILTKSLSSLYAAGSPIRWDGYFADIPLARKVIELPAYNWDLKSFWIPYRNDWTLTKGDLPTHQCGVAAEVEKSQSSTTCSQNAPFSIVDTPKLESSTIHEVLKETITSDGYEIVTECNVNRADVRPFIRGHTVDGFSLCTPAVYADIGFSIAAYALERFQPAFPERLITIVDMDVTRALIGSANWKQFLRCTAKINWASKGAKLRITVHDDRGSEIGQLSTFSVKFIDKAYGCNVQNKLPNMAEHLERMRLQLAEGKTCKFSGPMAYRLVSALAEFNPDYYCVDEVLYDNESYECIQTVSFGQMKKGGVFYINPGIIDGLTQSGGFTMNANDKTKLDTDVFVNHGWKSLQLFEAVRDDCQYLSHVRMTPRDEGLWEGDVTIFTDDRIVGLVKGVQIQKVPRRLLKFILTQAAKPPKSETKSTKETESVNYPMQGGVLATTSATPLAVKAAPALAPIAAASATTQCLEGSACDNSLISKALGIVAEQSGISVSDLRDETCFNDIGIDSILSMMITSLFTEELGITADSTLFLKNGTVAELKRTLGRSNSSSTPLKSQGFTELGDSTCPSQDTTTEVSHKEALTVHQAQPVLFTAASQQGSLNIQQQLADVLRIISEEADVPVEQLTDDTLFADLGVDSLLSLMIGSRLRDELDMDIDTQSMLTTLDSIHALRIALFPTFPTSNTTRSGSSQLDSGYSTPPSTEAQDVLTPSSEADFTPVQTEADFIPVQKSVPTTTSFVLQGNPRTASKVLWFFPDGSGLASSYAGLPRISNDLVVYGLNSPYLKKGLEMNCSWDGLVGSFLTEIQRRQPSGPYSFAGWSAGGILGFRASQILMNAGEVVRDLIIIDSPPPFKLKHLPEHFFEFFSVSGMFGGQGTAPEWVISHFRSINRVLSTYSATPLTVSTLRKVNILWACESCTDERFKPQLDDPKDMEFLTVKRTDFTAGKWGPLFPGVPLQIDRAEGEHHWSLLRGESAAKTSTYIGRVLK</sequence>
<dbReference type="SUPFAM" id="SSF52151">
    <property type="entry name" value="FabD/lysophospholipase-like"/>
    <property type="match status" value="1"/>
</dbReference>
<evidence type="ECO:0000256" key="5">
    <source>
        <dbReference type="ARBA" id="ARBA00023268"/>
    </source>
</evidence>
<dbReference type="SUPFAM" id="SSF53474">
    <property type="entry name" value="alpha/beta-Hydrolases"/>
    <property type="match status" value="1"/>
</dbReference>
<evidence type="ECO:0000259" key="8">
    <source>
        <dbReference type="PROSITE" id="PS50075"/>
    </source>
</evidence>
<dbReference type="Pfam" id="PF00975">
    <property type="entry name" value="Thioesterase"/>
    <property type="match status" value="1"/>
</dbReference>
<feature type="active site" description="Proton acceptor; for dehydratase activity" evidence="6">
    <location>
        <position position="1344"/>
    </location>
</feature>
<proteinExistence type="predicted"/>
<dbReference type="InterPro" id="IPR018201">
    <property type="entry name" value="Ketoacyl_synth_AS"/>
</dbReference>
<keyword evidence="2" id="KW-0597">Phosphoprotein</keyword>
<dbReference type="PANTHER" id="PTHR43775:SF40">
    <property type="entry name" value="NORSOLORINIC ACID SYNTHASE STCA"/>
    <property type="match status" value="1"/>
</dbReference>
<dbReference type="InterPro" id="IPR001031">
    <property type="entry name" value="Thioesterase"/>
</dbReference>
<evidence type="ECO:0000256" key="6">
    <source>
        <dbReference type="PROSITE-ProRule" id="PRU01363"/>
    </source>
</evidence>
<feature type="active site" description="Proton donor; for dehydratase activity" evidence="6">
    <location>
        <position position="1531"/>
    </location>
</feature>
<feature type="domain" description="Ketosynthase family 3 (KS3)" evidence="9">
    <location>
        <begin position="372"/>
        <end position="806"/>
    </location>
</feature>
<evidence type="ECO:0000259" key="10">
    <source>
        <dbReference type="PROSITE" id="PS52019"/>
    </source>
</evidence>
<dbReference type="Gene3D" id="3.40.47.10">
    <property type="match status" value="1"/>
</dbReference>
<dbReference type="InterPro" id="IPR006162">
    <property type="entry name" value="Ppantetheine_attach_site"/>
</dbReference>
<dbReference type="Gene3D" id="3.40.50.1820">
    <property type="entry name" value="alpha/beta hydrolase"/>
    <property type="match status" value="1"/>
</dbReference>
<dbReference type="Pfam" id="PF22621">
    <property type="entry name" value="CurL-like_PKS_C"/>
    <property type="match status" value="1"/>
</dbReference>
<dbReference type="InterPro" id="IPR014030">
    <property type="entry name" value="Ketoacyl_synth_N"/>
</dbReference>
<dbReference type="GO" id="GO:0031177">
    <property type="term" value="F:phosphopantetheine binding"/>
    <property type="evidence" value="ECO:0007669"/>
    <property type="project" value="InterPro"/>
</dbReference>
<dbReference type="Gene3D" id="1.10.1200.10">
    <property type="entry name" value="ACP-like"/>
    <property type="match status" value="2"/>
</dbReference>
<dbReference type="Pfam" id="PF00109">
    <property type="entry name" value="ketoacyl-synt"/>
    <property type="match status" value="1"/>
</dbReference>
<dbReference type="SUPFAM" id="SSF55048">
    <property type="entry name" value="Probable ACP-binding domain of malonyl-CoA ACP transacylase"/>
    <property type="match status" value="1"/>
</dbReference>
<dbReference type="PROSITE" id="PS00606">
    <property type="entry name" value="KS3_1"/>
    <property type="match status" value="1"/>
</dbReference>
<dbReference type="InterPro" id="IPR042104">
    <property type="entry name" value="PKS_dehydratase_sf"/>
</dbReference>
<keyword evidence="4" id="KW-0677">Repeat</keyword>
<evidence type="ECO:0000256" key="4">
    <source>
        <dbReference type="ARBA" id="ARBA00022737"/>
    </source>
</evidence>
<dbReference type="NCBIfam" id="TIGR04532">
    <property type="entry name" value="PT_fungal_PKS"/>
    <property type="match status" value="1"/>
</dbReference>
<evidence type="ECO:0000256" key="2">
    <source>
        <dbReference type="ARBA" id="ARBA00022553"/>
    </source>
</evidence>